<dbReference type="PANTHER" id="PTHR12630:SF1">
    <property type="entry name" value="GLUCOSIDASE 2 SUBUNIT BETA"/>
    <property type="match status" value="1"/>
</dbReference>
<sequence>MFTKSVLLRKPFKRRDTAQLVWGRQWEKFDESHRVMLFTNGDKCWNGPQRSLTVRLRCGSKVELADIDEPSRCEYSALLTTPALCQEGRLKELEDKLEAVNKDQPQGHDEL</sequence>
<dbReference type="SUPFAM" id="SSF50911">
    <property type="entry name" value="Mannose 6-phosphate receptor domain"/>
    <property type="match status" value="1"/>
</dbReference>
<keyword evidence="2" id="KW-1015">Disulfide bond</keyword>
<dbReference type="PROSITE" id="PS51914">
    <property type="entry name" value="MRH"/>
    <property type="match status" value="1"/>
</dbReference>
<reference evidence="4" key="1">
    <citation type="submission" date="2022-06" db="EMBL/GenBank/DDBJ databases">
        <title>Uncovering the hologenomic basis of an extraordinary plant invasion.</title>
        <authorList>
            <person name="Bieker V.C."/>
            <person name="Martin M.D."/>
            <person name="Gilbert T."/>
            <person name="Hodgins K."/>
            <person name="Battlay P."/>
            <person name="Petersen B."/>
            <person name="Wilson J."/>
        </authorList>
    </citation>
    <scope>NUCLEOTIDE SEQUENCE</scope>
    <source>
        <strain evidence="4">AA19_3_7</strain>
        <tissue evidence="4">Leaf</tissue>
    </source>
</reference>
<comment type="caution">
    <text evidence="4">The sequence shown here is derived from an EMBL/GenBank/DDBJ whole genome shotgun (WGS) entry which is preliminary data.</text>
</comment>
<accession>A0AAD5GTW8</accession>
<proteinExistence type="predicted"/>
<dbReference type="EMBL" id="JAMZMK010005717">
    <property type="protein sequence ID" value="KAI7752246.1"/>
    <property type="molecule type" value="Genomic_DNA"/>
</dbReference>
<keyword evidence="1" id="KW-0732">Signal</keyword>
<dbReference type="AlphaFoldDB" id="A0AAD5GTW8"/>
<dbReference type="InterPro" id="IPR009011">
    <property type="entry name" value="Man6P_isomerase_rcpt-bd_dom_sf"/>
</dbReference>
<dbReference type="Proteomes" id="UP001206925">
    <property type="component" value="Unassembled WGS sequence"/>
</dbReference>
<dbReference type="PANTHER" id="PTHR12630">
    <property type="entry name" value="N-LINKED OLIGOSACCHARIDE PROCESSING"/>
    <property type="match status" value="1"/>
</dbReference>
<dbReference type="Pfam" id="PF13015">
    <property type="entry name" value="PRKCSH_1"/>
    <property type="match status" value="1"/>
</dbReference>
<dbReference type="InterPro" id="IPR039794">
    <property type="entry name" value="Gtb1-like"/>
</dbReference>
<dbReference type="InterPro" id="IPR036607">
    <property type="entry name" value="PRKCSH"/>
</dbReference>
<keyword evidence="5" id="KW-1185">Reference proteome</keyword>
<feature type="domain" description="MRH" evidence="3">
    <location>
        <begin position="1"/>
        <end position="87"/>
    </location>
</feature>
<evidence type="ECO:0000259" key="3">
    <source>
        <dbReference type="PROSITE" id="PS51914"/>
    </source>
</evidence>
<evidence type="ECO:0000256" key="1">
    <source>
        <dbReference type="ARBA" id="ARBA00022729"/>
    </source>
</evidence>
<evidence type="ECO:0000313" key="4">
    <source>
        <dbReference type="EMBL" id="KAI7752246.1"/>
    </source>
</evidence>
<dbReference type="InterPro" id="IPR044865">
    <property type="entry name" value="MRH_dom"/>
</dbReference>
<evidence type="ECO:0000313" key="5">
    <source>
        <dbReference type="Proteomes" id="UP001206925"/>
    </source>
</evidence>
<organism evidence="4 5">
    <name type="scientific">Ambrosia artemisiifolia</name>
    <name type="common">Common ragweed</name>
    <dbReference type="NCBI Taxonomy" id="4212"/>
    <lineage>
        <taxon>Eukaryota</taxon>
        <taxon>Viridiplantae</taxon>
        <taxon>Streptophyta</taxon>
        <taxon>Embryophyta</taxon>
        <taxon>Tracheophyta</taxon>
        <taxon>Spermatophyta</taxon>
        <taxon>Magnoliopsida</taxon>
        <taxon>eudicotyledons</taxon>
        <taxon>Gunneridae</taxon>
        <taxon>Pentapetalae</taxon>
        <taxon>asterids</taxon>
        <taxon>campanulids</taxon>
        <taxon>Asterales</taxon>
        <taxon>Asteraceae</taxon>
        <taxon>Asteroideae</taxon>
        <taxon>Heliantheae alliance</taxon>
        <taxon>Heliantheae</taxon>
        <taxon>Ambrosia</taxon>
    </lineage>
</organism>
<dbReference type="GO" id="GO:0017177">
    <property type="term" value="C:glucosidase II complex"/>
    <property type="evidence" value="ECO:0007669"/>
    <property type="project" value="TreeGrafter"/>
</dbReference>
<dbReference type="Gene3D" id="2.70.130.10">
    <property type="entry name" value="Mannose-6-phosphate receptor binding domain"/>
    <property type="match status" value="1"/>
</dbReference>
<evidence type="ECO:0000256" key="2">
    <source>
        <dbReference type="ARBA" id="ARBA00023157"/>
    </source>
</evidence>
<protein>
    <recommendedName>
        <fullName evidence="3">MRH domain-containing protein</fullName>
    </recommendedName>
</protein>
<name>A0AAD5GTW8_AMBAR</name>
<dbReference type="GO" id="GO:0006491">
    <property type="term" value="P:N-glycan processing"/>
    <property type="evidence" value="ECO:0007669"/>
    <property type="project" value="TreeGrafter"/>
</dbReference>
<gene>
    <name evidence="4" type="ORF">M8C21_023167</name>
</gene>